<dbReference type="Proteomes" id="UP000321893">
    <property type="component" value="Unassembled WGS sequence"/>
</dbReference>
<accession>A0A511DXV2</accession>
<dbReference type="AlphaFoldDB" id="A0A511DXV2"/>
<dbReference type="InterPro" id="IPR035093">
    <property type="entry name" value="RelE/ParE_toxin_dom_sf"/>
</dbReference>
<dbReference type="STRING" id="1423764.FC95_GL002045"/>
<gene>
    <name evidence="1" type="ORF">LKE01_17630</name>
</gene>
<dbReference type="OrthoDB" id="2190600at2"/>
<evidence type="ECO:0000313" key="2">
    <source>
        <dbReference type="Proteomes" id="UP000321893"/>
    </source>
</evidence>
<comment type="caution">
    <text evidence="1">The sequence shown here is derived from an EMBL/GenBank/DDBJ whole genome shotgun (WGS) entry which is preliminary data.</text>
</comment>
<evidence type="ECO:0000313" key="1">
    <source>
        <dbReference type="EMBL" id="GEL28943.1"/>
    </source>
</evidence>
<protein>
    <submittedName>
        <fullName evidence="1">Uncharacterized protein</fullName>
    </submittedName>
</protein>
<proteinExistence type="predicted"/>
<keyword evidence="2" id="KW-1185">Reference proteome</keyword>
<dbReference type="EMBL" id="BJVK01000027">
    <property type="protein sequence ID" value="GEL28943.1"/>
    <property type="molecule type" value="Genomic_DNA"/>
</dbReference>
<name>A0A511DXV2_LENKE</name>
<organism evidence="1 2">
    <name type="scientific">Lentilactobacillus kefiri</name>
    <name type="common">Lactobacillus kefiri</name>
    <dbReference type="NCBI Taxonomy" id="33962"/>
    <lineage>
        <taxon>Bacteria</taxon>
        <taxon>Bacillati</taxon>
        <taxon>Bacillota</taxon>
        <taxon>Bacilli</taxon>
        <taxon>Lactobacillales</taxon>
        <taxon>Lactobacillaceae</taxon>
        <taxon>Lentilactobacillus</taxon>
    </lineage>
</organism>
<dbReference type="Gene3D" id="3.30.2310.20">
    <property type="entry name" value="RelE-like"/>
    <property type="match status" value="1"/>
</dbReference>
<sequence>MEKYELLYTDSFANSLDTFISDWKKLKLSQKKIDQYVQKIFELVHSLEYFSDRFADVTDLYQFDQRTRRILIGRQYAIMYRVDQKSRRVYVGSLVSQTQMNFKF</sequence>
<reference evidence="1" key="1">
    <citation type="submission" date="2019-07" db="EMBL/GenBank/DDBJ databases">
        <title>Whole genome shotgun sequence of Lactobacillus kefiri NBRC 15888.</title>
        <authorList>
            <person name="Hosoyama A."/>
            <person name="Uohara A."/>
            <person name="Ohji S."/>
            <person name="Ichikawa N."/>
        </authorList>
    </citation>
    <scope>NUCLEOTIDE SEQUENCE [LARGE SCALE GENOMIC DNA]</scope>
    <source>
        <strain evidence="1">NBRC 15888</strain>
    </source>
</reference>
<dbReference type="GeneID" id="71566365"/>
<dbReference type="RefSeq" id="WP_054769485.1">
    <property type="nucleotide sequence ID" value="NZ_BJVK01000027.1"/>
</dbReference>